<evidence type="ECO:0000256" key="1">
    <source>
        <dbReference type="ARBA" id="ARBA00022630"/>
    </source>
</evidence>
<dbReference type="GO" id="GO:0016491">
    <property type="term" value="F:oxidoreductase activity"/>
    <property type="evidence" value="ECO:0007669"/>
    <property type="project" value="UniProtKB-KW"/>
</dbReference>
<dbReference type="InterPro" id="IPR036188">
    <property type="entry name" value="FAD/NAD-bd_sf"/>
</dbReference>
<name>A0AA91IX63_9MYCO</name>
<dbReference type="EMBL" id="LZME01000099">
    <property type="protein sequence ID" value="OBK83859.1"/>
    <property type="molecule type" value="Genomic_DNA"/>
</dbReference>
<accession>A0AA91IX63</accession>
<comment type="caution">
    <text evidence="4">The sequence shown here is derived from an EMBL/GenBank/DDBJ whole genome shotgun (WGS) entry which is preliminary data.</text>
</comment>
<dbReference type="Proteomes" id="UP000093712">
    <property type="component" value="Unassembled WGS sequence"/>
</dbReference>
<sequence>MTDPHNITVDLLVVGSGTGMAAALAANEEGLSTLIVEKTSYVGGSTARSGGAFWMPANPILAESR</sequence>
<proteinExistence type="predicted"/>
<dbReference type="InterPro" id="IPR003953">
    <property type="entry name" value="FAD-dep_OxRdtase_2_FAD-bd"/>
</dbReference>
<feature type="domain" description="FAD-dependent oxidoreductase 2 FAD-binding" evidence="3">
    <location>
        <begin position="10"/>
        <end position="61"/>
    </location>
</feature>
<evidence type="ECO:0000259" key="3">
    <source>
        <dbReference type="Pfam" id="PF00890"/>
    </source>
</evidence>
<dbReference type="AlphaFoldDB" id="A0AA91IX63"/>
<dbReference type="SUPFAM" id="SSF51905">
    <property type="entry name" value="FAD/NAD(P)-binding domain"/>
    <property type="match status" value="1"/>
</dbReference>
<dbReference type="Pfam" id="PF00890">
    <property type="entry name" value="FAD_binding_2"/>
    <property type="match status" value="1"/>
</dbReference>
<evidence type="ECO:0000313" key="4">
    <source>
        <dbReference type="EMBL" id="OBK83859.1"/>
    </source>
</evidence>
<gene>
    <name evidence="4" type="ORF">A5649_05710</name>
</gene>
<organism evidence="4 5">
    <name type="scientific">Mycolicibacter heraklionensis</name>
    <dbReference type="NCBI Taxonomy" id="512402"/>
    <lineage>
        <taxon>Bacteria</taxon>
        <taxon>Bacillati</taxon>
        <taxon>Actinomycetota</taxon>
        <taxon>Actinomycetes</taxon>
        <taxon>Mycobacteriales</taxon>
        <taxon>Mycobacteriaceae</taxon>
        <taxon>Mycolicibacter</taxon>
    </lineage>
</organism>
<evidence type="ECO:0000256" key="2">
    <source>
        <dbReference type="ARBA" id="ARBA00023002"/>
    </source>
</evidence>
<reference evidence="4 5" key="1">
    <citation type="submission" date="2016-06" db="EMBL/GenBank/DDBJ databases">
        <authorList>
            <person name="Sutton G."/>
            <person name="Brinkac L."/>
            <person name="Sanka R."/>
            <person name="Adams M."/>
            <person name="Lau E."/>
            <person name="Garcia-Basteiro A."/>
            <person name="Lopez-Varela E."/>
            <person name="Palencia S."/>
        </authorList>
    </citation>
    <scope>NUCLEOTIDE SEQUENCE [LARGE SCALE GENOMIC DNA]</scope>
    <source>
        <strain evidence="4 5">1211594.5</strain>
    </source>
</reference>
<protein>
    <recommendedName>
        <fullName evidence="3">FAD-dependent oxidoreductase 2 FAD-binding domain-containing protein</fullName>
    </recommendedName>
</protein>
<evidence type="ECO:0000313" key="5">
    <source>
        <dbReference type="Proteomes" id="UP000093712"/>
    </source>
</evidence>
<keyword evidence="1" id="KW-0285">Flavoprotein</keyword>
<keyword evidence="2" id="KW-0560">Oxidoreductase</keyword>
<dbReference type="Gene3D" id="3.50.50.60">
    <property type="entry name" value="FAD/NAD(P)-binding domain"/>
    <property type="match status" value="1"/>
</dbReference>